<evidence type="ECO:0000256" key="1">
    <source>
        <dbReference type="ARBA" id="ARBA00001971"/>
    </source>
</evidence>
<dbReference type="GO" id="GO:0005506">
    <property type="term" value="F:iron ion binding"/>
    <property type="evidence" value="ECO:0007669"/>
    <property type="project" value="InterPro"/>
</dbReference>
<dbReference type="Proteomes" id="UP001163846">
    <property type="component" value="Unassembled WGS sequence"/>
</dbReference>
<dbReference type="CDD" id="cd11041">
    <property type="entry name" value="CYP503A1-like"/>
    <property type="match status" value="1"/>
</dbReference>
<evidence type="ECO:0000256" key="7">
    <source>
        <dbReference type="SAM" id="Phobius"/>
    </source>
</evidence>
<evidence type="ECO:0000256" key="4">
    <source>
        <dbReference type="ARBA" id="ARBA00023002"/>
    </source>
</evidence>
<evidence type="ECO:0000256" key="2">
    <source>
        <dbReference type="ARBA" id="ARBA00010617"/>
    </source>
</evidence>
<proteinExistence type="inferred from homology"/>
<gene>
    <name evidence="8" type="ORF">F5878DRAFT_660379</name>
</gene>
<reference evidence="8" key="1">
    <citation type="submission" date="2022-08" db="EMBL/GenBank/DDBJ databases">
        <authorList>
            <consortium name="DOE Joint Genome Institute"/>
            <person name="Min B."/>
            <person name="Riley R."/>
            <person name="Sierra-Patev S."/>
            <person name="Naranjo-Ortiz M."/>
            <person name="Looney B."/>
            <person name="Konkel Z."/>
            <person name="Slot J.C."/>
            <person name="Sakamoto Y."/>
            <person name="Steenwyk J.L."/>
            <person name="Rokas A."/>
            <person name="Carro J."/>
            <person name="Camarero S."/>
            <person name="Ferreira P."/>
            <person name="Molpeceres G."/>
            <person name="Ruiz-Duenas F.J."/>
            <person name="Serrano A."/>
            <person name="Henrissat B."/>
            <person name="Drula E."/>
            <person name="Hughes K.W."/>
            <person name="Mata J.L."/>
            <person name="Ishikawa N.K."/>
            <person name="Vargas-Isla R."/>
            <person name="Ushijima S."/>
            <person name="Smith C.A."/>
            <person name="Ahrendt S."/>
            <person name="Andreopoulos W."/>
            <person name="He G."/>
            <person name="Labutti K."/>
            <person name="Lipzen A."/>
            <person name="Ng V."/>
            <person name="Sandor L."/>
            <person name="Barry K."/>
            <person name="Martinez A.T."/>
            <person name="Xiao Y."/>
            <person name="Gibbons J.G."/>
            <person name="Terashima K."/>
            <person name="Hibbett D.S."/>
            <person name="Grigoriev I.V."/>
        </authorList>
    </citation>
    <scope>NUCLEOTIDE SEQUENCE</scope>
    <source>
        <strain evidence="8">TFB9207</strain>
    </source>
</reference>
<evidence type="ECO:0000256" key="3">
    <source>
        <dbReference type="ARBA" id="ARBA00022723"/>
    </source>
</evidence>
<dbReference type="InterPro" id="IPR001128">
    <property type="entry name" value="Cyt_P450"/>
</dbReference>
<dbReference type="Gene3D" id="1.10.630.10">
    <property type="entry name" value="Cytochrome P450"/>
    <property type="match status" value="1"/>
</dbReference>
<sequence length="521" mass="58716">MSTQTSLLPQVSQALALCAICLATIFIPKFLQWRTRMQKLNAIPTVGHSGFFLSYISARKFKTHAQEIILEGYSKAFKVALPDQWEVIVSGREMIEDIRKASDLDLSFIEAVRETMQSDYTLGKPARVDAYHIDVVRTPLTRNLGAKFDELRDEIKASFADEIPAKEMEWIKVPMLYTVMKIIARTSNQYFVVSLSGRDPDFIKLSIEFTVDAVTGARALQHYPGIFKPIVRQFLTNVPNCLKRATGHLELLIRERLEKEKEYGSSDWPGKPNDLISWLLDEAQGHERRKDIVYNIVSRVLLVNFSAIHTTSVTCTNALFYLAANPHLVQPLREEVESIVAELGWTKAAMGKMHKLDSFLKETQRLSGVGGVTMVRKVLRDFTFSNGTVVPAGAIMSVASVGMHHDNTLYEDPEEMKAFRFSNMRSKEGEGLKHRMVGIDPTFTLFGGGGRHMCPGRFFAVSELKALIGEVLFAYDIKFENGEMPAPEWQGVNFSPNRFAQVMFKRRIPGPAQVRADRGSL</sequence>
<keyword evidence="7" id="KW-1133">Transmembrane helix</keyword>
<evidence type="ECO:0000256" key="6">
    <source>
        <dbReference type="PIRSR" id="PIRSR602403-1"/>
    </source>
</evidence>
<organism evidence="8 9">
    <name type="scientific">Lentinula raphanica</name>
    <dbReference type="NCBI Taxonomy" id="153919"/>
    <lineage>
        <taxon>Eukaryota</taxon>
        <taxon>Fungi</taxon>
        <taxon>Dikarya</taxon>
        <taxon>Basidiomycota</taxon>
        <taxon>Agaricomycotina</taxon>
        <taxon>Agaricomycetes</taxon>
        <taxon>Agaricomycetidae</taxon>
        <taxon>Agaricales</taxon>
        <taxon>Marasmiineae</taxon>
        <taxon>Omphalotaceae</taxon>
        <taxon>Lentinula</taxon>
    </lineage>
</organism>
<dbReference type="InterPro" id="IPR036396">
    <property type="entry name" value="Cyt_P450_sf"/>
</dbReference>
<dbReference type="GO" id="GO:0020037">
    <property type="term" value="F:heme binding"/>
    <property type="evidence" value="ECO:0007669"/>
    <property type="project" value="InterPro"/>
</dbReference>
<keyword evidence="3 6" id="KW-0479">Metal-binding</keyword>
<keyword evidence="9" id="KW-1185">Reference proteome</keyword>
<protein>
    <submittedName>
        <fullName evidence="8">Cytochrome P450</fullName>
    </submittedName>
</protein>
<dbReference type="PRINTS" id="PR00465">
    <property type="entry name" value="EP450IV"/>
</dbReference>
<comment type="caution">
    <text evidence="8">The sequence shown here is derived from an EMBL/GenBank/DDBJ whole genome shotgun (WGS) entry which is preliminary data.</text>
</comment>
<accession>A0AA38UF78</accession>
<dbReference type="SUPFAM" id="SSF48264">
    <property type="entry name" value="Cytochrome P450"/>
    <property type="match status" value="1"/>
</dbReference>
<evidence type="ECO:0000313" key="8">
    <source>
        <dbReference type="EMBL" id="KAJ3839324.1"/>
    </source>
</evidence>
<keyword evidence="6" id="KW-0349">Heme</keyword>
<dbReference type="Pfam" id="PF00067">
    <property type="entry name" value="p450"/>
    <property type="match status" value="1"/>
</dbReference>
<comment type="similarity">
    <text evidence="2">Belongs to the cytochrome P450 family.</text>
</comment>
<keyword evidence="7" id="KW-0472">Membrane</keyword>
<comment type="cofactor">
    <cofactor evidence="1 6">
        <name>heme</name>
        <dbReference type="ChEBI" id="CHEBI:30413"/>
    </cofactor>
</comment>
<dbReference type="InterPro" id="IPR002403">
    <property type="entry name" value="Cyt_P450_E_grp-IV"/>
</dbReference>
<feature type="binding site" description="axial binding residue" evidence="6">
    <location>
        <position position="454"/>
    </location>
    <ligand>
        <name>heme</name>
        <dbReference type="ChEBI" id="CHEBI:30413"/>
    </ligand>
    <ligandPart>
        <name>Fe</name>
        <dbReference type="ChEBI" id="CHEBI:18248"/>
    </ligandPart>
</feature>
<evidence type="ECO:0000256" key="5">
    <source>
        <dbReference type="ARBA" id="ARBA00023004"/>
    </source>
</evidence>
<dbReference type="GO" id="GO:0016705">
    <property type="term" value="F:oxidoreductase activity, acting on paired donors, with incorporation or reduction of molecular oxygen"/>
    <property type="evidence" value="ECO:0007669"/>
    <property type="project" value="InterPro"/>
</dbReference>
<keyword evidence="5 6" id="KW-0408">Iron</keyword>
<dbReference type="AlphaFoldDB" id="A0AA38UF78"/>
<keyword evidence="4" id="KW-0560">Oxidoreductase</keyword>
<dbReference type="GO" id="GO:0004497">
    <property type="term" value="F:monooxygenase activity"/>
    <property type="evidence" value="ECO:0007669"/>
    <property type="project" value="InterPro"/>
</dbReference>
<dbReference type="EMBL" id="MU806134">
    <property type="protein sequence ID" value="KAJ3839324.1"/>
    <property type="molecule type" value="Genomic_DNA"/>
</dbReference>
<feature type="transmembrane region" description="Helical" evidence="7">
    <location>
        <begin position="12"/>
        <end position="31"/>
    </location>
</feature>
<dbReference type="PANTHER" id="PTHR46206">
    <property type="entry name" value="CYTOCHROME P450"/>
    <property type="match status" value="1"/>
</dbReference>
<evidence type="ECO:0000313" key="9">
    <source>
        <dbReference type="Proteomes" id="UP001163846"/>
    </source>
</evidence>
<name>A0AA38UF78_9AGAR</name>
<keyword evidence="7" id="KW-0812">Transmembrane</keyword>